<dbReference type="Proteomes" id="UP000093000">
    <property type="component" value="Unassembled WGS sequence"/>
</dbReference>
<dbReference type="InParanoid" id="A0A1C7MXA5"/>
<protein>
    <submittedName>
        <fullName evidence="1">Uncharacterized protein</fullName>
    </submittedName>
</protein>
<organism evidence="1 2">
    <name type="scientific">Choanephora cucurbitarum</name>
    <dbReference type="NCBI Taxonomy" id="101091"/>
    <lineage>
        <taxon>Eukaryota</taxon>
        <taxon>Fungi</taxon>
        <taxon>Fungi incertae sedis</taxon>
        <taxon>Mucoromycota</taxon>
        <taxon>Mucoromycotina</taxon>
        <taxon>Mucoromycetes</taxon>
        <taxon>Mucorales</taxon>
        <taxon>Mucorineae</taxon>
        <taxon>Choanephoraceae</taxon>
        <taxon>Choanephoroideae</taxon>
        <taxon>Choanephora</taxon>
    </lineage>
</organism>
<proteinExistence type="predicted"/>
<gene>
    <name evidence="1" type="ORF">A0J61_10511</name>
</gene>
<accession>A0A1C7MXA5</accession>
<sequence>MAMSCLLRIQIEKAVVDSPYSNCSPFSHHHKHCNVLSLEFMTKESNIKANKALRTVLFVAKDKIDWYNDHDLHKLVLEALHPVILEHLVDDQHTKRQGTLHMDGFRILFQFTARHIQQTLIQTSREFSFLTEEDEKPIVQTSYRSTSIYPYQLMVSVDDQSSSNHTLDSYFSTL</sequence>
<comment type="caution">
    <text evidence="1">The sequence shown here is derived from an EMBL/GenBank/DDBJ whole genome shotgun (WGS) entry which is preliminary data.</text>
</comment>
<dbReference type="EMBL" id="LUGH01001210">
    <property type="protein sequence ID" value="OBZ81440.1"/>
    <property type="molecule type" value="Genomic_DNA"/>
</dbReference>
<keyword evidence="2" id="KW-1185">Reference proteome</keyword>
<name>A0A1C7MXA5_9FUNG</name>
<dbReference type="AlphaFoldDB" id="A0A1C7MXA5"/>
<evidence type="ECO:0000313" key="2">
    <source>
        <dbReference type="Proteomes" id="UP000093000"/>
    </source>
</evidence>
<evidence type="ECO:0000313" key="1">
    <source>
        <dbReference type="EMBL" id="OBZ81440.1"/>
    </source>
</evidence>
<dbReference type="OrthoDB" id="2288911at2759"/>
<reference evidence="1 2" key="1">
    <citation type="submission" date="2016-03" db="EMBL/GenBank/DDBJ databases">
        <title>Choanephora cucurbitarum.</title>
        <authorList>
            <person name="Min B."/>
            <person name="Park H."/>
            <person name="Park J.-H."/>
            <person name="Shin H.-D."/>
            <person name="Choi I.-G."/>
        </authorList>
    </citation>
    <scope>NUCLEOTIDE SEQUENCE [LARGE SCALE GENOMIC DNA]</scope>
    <source>
        <strain evidence="1 2">KUS-F28377</strain>
    </source>
</reference>